<reference evidence="1" key="1">
    <citation type="thesis" date="2021" institute="BYU ScholarsArchive" country="Provo, UT, USA">
        <title>Applications of and Algorithms for Genome Assembly and Genomic Analyses with an Emphasis on Marine Teleosts.</title>
        <authorList>
            <person name="Pickett B.D."/>
        </authorList>
    </citation>
    <scope>NUCLEOTIDE SEQUENCE</scope>
    <source>
        <strain evidence="1">HI-2016</strain>
    </source>
</reference>
<dbReference type="EMBL" id="JAFBMS010000178">
    <property type="protein sequence ID" value="KAG9333768.1"/>
    <property type="molecule type" value="Genomic_DNA"/>
</dbReference>
<keyword evidence="2" id="KW-1185">Reference proteome</keyword>
<proteinExistence type="predicted"/>
<gene>
    <name evidence="1" type="ORF">JZ751_010211</name>
</gene>
<dbReference type="AlphaFoldDB" id="A0A8T2N7I0"/>
<evidence type="ECO:0000313" key="1">
    <source>
        <dbReference type="EMBL" id="KAG9333768.1"/>
    </source>
</evidence>
<accession>A0A8T2N7I0</accession>
<protein>
    <submittedName>
        <fullName evidence="1">Uncharacterized protein</fullName>
    </submittedName>
</protein>
<organism evidence="1 2">
    <name type="scientific">Albula glossodonta</name>
    <name type="common">roundjaw bonefish</name>
    <dbReference type="NCBI Taxonomy" id="121402"/>
    <lineage>
        <taxon>Eukaryota</taxon>
        <taxon>Metazoa</taxon>
        <taxon>Chordata</taxon>
        <taxon>Craniata</taxon>
        <taxon>Vertebrata</taxon>
        <taxon>Euteleostomi</taxon>
        <taxon>Actinopterygii</taxon>
        <taxon>Neopterygii</taxon>
        <taxon>Teleostei</taxon>
        <taxon>Albuliformes</taxon>
        <taxon>Albulidae</taxon>
        <taxon>Albula</taxon>
    </lineage>
</organism>
<evidence type="ECO:0000313" key="2">
    <source>
        <dbReference type="Proteomes" id="UP000824540"/>
    </source>
</evidence>
<name>A0A8T2N7I0_9TELE</name>
<dbReference type="Proteomes" id="UP000824540">
    <property type="component" value="Unassembled WGS sequence"/>
</dbReference>
<comment type="caution">
    <text evidence="1">The sequence shown here is derived from an EMBL/GenBank/DDBJ whole genome shotgun (WGS) entry which is preliminary data.</text>
</comment>
<sequence length="99" mass="11251">MAERSKALRSGRSLPWRRGFESCRLRSYLIDNTESSQARGRLSLTGCYDKLTSADGATAPQWLRDCAETLSIAHRRSGLVVVVGSRKRRRIRLREREAS</sequence>